<protein>
    <submittedName>
        <fullName evidence="1">Uncharacterized protein</fullName>
    </submittedName>
</protein>
<dbReference type="EMBL" id="JAIWYP010000005">
    <property type="protein sequence ID" value="KAH3822954.1"/>
    <property type="molecule type" value="Genomic_DNA"/>
</dbReference>
<keyword evidence="2" id="KW-1185">Reference proteome</keyword>
<sequence length="59" mass="6541">MVPAFRVHENLYQVAQKSLQVELTPLTLRRLLALVLGDNGSMRSPTHNLCHSLADGSLK</sequence>
<dbReference type="AlphaFoldDB" id="A0A9D4GT63"/>
<reference evidence="1" key="2">
    <citation type="submission" date="2020-11" db="EMBL/GenBank/DDBJ databases">
        <authorList>
            <person name="McCartney M.A."/>
            <person name="Auch B."/>
            <person name="Kono T."/>
            <person name="Mallez S."/>
            <person name="Becker A."/>
            <person name="Gohl D.M."/>
            <person name="Silverstein K.A.T."/>
            <person name="Koren S."/>
            <person name="Bechman K.B."/>
            <person name="Herman A."/>
            <person name="Abrahante J.E."/>
            <person name="Garbe J."/>
        </authorList>
    </citation>
    <scope>NUCLEOTIDE SEQUENCE</scope>
    <source>
        <strain evidence="1">Duluth1</strain>
        <tissue evidence="1">Whole animal</tissue>
    </source>
</reference>
<dbReference type="Proteomes" id="UP000828390">
    <property type="component" value="Unassembled WGS sequence"/>
</dbReference>
<comment type="caution">
    <text evidence="1">The sequence shown here is derived from an EMBL/GenBank/DDBJ whole genome shotgun (WGS) entry which is preliminary data.</text>
</comment>
<name>A0A9D4GT63_DREPO</name>
<accession>A0A9D4GT63</accession>
<gene>
    <name evidence="1" type="ORF">DPMN_124748</name>
</gene>
<reference evidence="1" key="1">
    <citation type="journal article" date="2019" name="bioRxiv">
        <title>The Genome of the Zebra Mussel, Dreissena polymorpha: A Resource for Invasive Species Research.</title>
        <authorList>
            <person name="McCartney M.A."/>
            <person name="Auch B."/>
            <person name="Kono T."/>
            <person name="Mallez S."/>
            <person name="Zhang Y."/>
            <person name="Obille A."/>
            <person name="Becker A."/>
            <person name="Abrahante J.E."/>
            <person name="Garbe J."/>
            <person name="Badalamenti J.P."/>
            <person name="Herman A."/>
            <person name="Mangelson H."/>
            <person name="Liachko I."/>
            <person name="Sullivan S."/>
            <person name="Sone E.D."/>
            <person name="Koren S."/>
            <person name="Silverstein K.A.T."/>
            <person name="Beckman K.B."/>
            <person name="Gohl D.M."/>
        </authorList>
    </citation>
    <scope>NUCLEOTIDE SEQUENCE</scope>
    <source>
        <strain evidence="1">Duluth1</strain>
        <tissue evidence="1">Whole animal</tissue>
    </source>
</reference>
<evidence type="ECO:0000313" key="2">
    <source>
        <dbReference type="Proteomes" id="UP000828390"/>
    </source>
</evidence>
<proteinExistence type="predicted"/>
<evidence type="ECO:0000313" key="1">
    <source>
        <dbReference type="EMBL" id="KAH3822954.1"/>
    </source>
</evidence>
<organism evidence="1 2">
    <name type="scientific">Dreissena polymorpha</name>
    <name type="common">Zebra mussel</name>
    <name type="synonym">Mytilus polymorpha</name>
    <dbReference type="NCBI Taxonomy" id="45954"/>
    <lineage>
        <taxon>Eukaryota</taxon>
        <taxon>Metazoa</taxon>
        <taxon>Spiralia</taxon>
        <taxon>Lophotrochozoa</taxon>
        <taxon>Mollusca</taxon>
        <taxon>Bivalvia</taxon>
        <taxon>Autobranchia</taxon>
        <taxon>Heteroconchia</taxon>
        <taxon>Euheterodonta</taxon>
        <taxon>Imparidentia</taxon>
        <taxon>Neoheterodontei</taxon>
        <taxon>Myida</taxon>
        <taxon>Dreissenoidea</taxon>
        <taxon>Dreissenidae</taxon>
        <taxon>Dreissena</taxon>
    </lineage>
</organism>